<dbReference type="InterPro" id="IPR002750">
    <property type="entry name" value="CobE/GbiG_C"/>
</dbReference>
<dbReference type="InterPro" id="IPR052553">
    <property type="entry name" value="CbiG_hydrolase"/>
</dbReference>
<organism evidence="2 3">
    <name type="scientific">Nocardia vermiculata</name>
    <dbReference type="NCBI Taxonomy" id="257274"/>
    <lineage>
        <taxon>Bacteria</taxon>
        <taxon>Bacillati</taxon>
        <taxon>Actinomycetota</taxon>
        <taxon>Actinomycetes</taxon>
        <taxon>Mycobacteriales</taxon>
        <taxon>Nocardiaceae</taxon>
        <taxon>Nocardia</taxon>
    </lineage>
</organism>
<dbReference type="AlphaFoldDB" id="A0A846Y234"/>
<feature type="domain" description="CobE/GbiG C-terminal" evidence="1">
    <location>
        <begin position="1"/>
        <end position="117"/>
    </location>
</feature>
<comment type="caution">
    <text evidence="2">The sequence shown here is derived from an EMBL/GenBank/DDBJ whole genome shotgun (WGS) entry which is preliminary data.</text>
</comment>
<dbReference type="Gene3D" id="3.30.420.180">
    <property type="entry name" value="CobE/GbiG C-terminal domain"/>
    <property type="match status" value="1"/>
</dbReference>
<accession>A0A846Y234</accession>
<protein>
    <submittedName>
        <fullName evidence="2">Cobalamin biosynthesis protein</fullName>
    </submittedName>
</protein>
<evidence type="ECO:0000313" key="2">
    <source>
        <dbReference type="EMBL" id="NKY53556.1"/>
    </source>
</evidence>
<evidence type="ECO:0000259" key="1">
    <source>
        <dbReference type="Pfam" id="PF01890"/>
    </source>
</evidence>
<sequence length="120" mass="11949">MVGVGARPGTDSSDIVAAVRKILGDRVCHCLATVDRRAGEPGMIAAAAELGVPLLGFGTVELRRIVVPNPATRTVEALGTGSVAEAAAVLACRRCGGGAVAIVVPKTVIGPVTVALAVPE</sequence>
<evidence type="ECO:0000313" key="3">
    <source>
        <dbReference type="Proteomes" id="UP000565711"/>
    </source>
</evidence>
<gene>
    <name evidence="2" type="ORF">HGA08_25490</name>
</gene>
<proteinExistence type="predicted"/>
<dbReference type="GO" id="GO:0009236">
    <property type="term" value="P:cobalamin biosynthetic process"/>
    <property type="evidence" value="ECO:0007669"/>
    <property type="project" value="InterPro"/>
</dbReference>
<dbReference type="PANTHER" id="PTHR37477">
    <property type="entry name" value="COBALT-PRECORRIN-5A HYDROLASE"/>
    <property type="match status" value="1"/>
</dbReference>
<dbReference type="EMBL" id="JAAXOP010000018">
    <property type="protein sequence ID" value="NKY53556.1"/>
    <property type="molecule type" value="Genomic_DNA"/>
</dbReference>
<dbReference type="RefSeq" id="WP_084475138.1">
    <property type="nucleotide sequence ID" value="NZ_JAAXOP010000018.1"/>
</dbReference>
<dbReference type="PANTHER" id="PTHR37477:SF1">
    <property type="entry name" value="COBALT-PRECORRIN-5A HYDROLASE"/>
    <property type="match status" value="1"/>
</dbReference>
<reference evidence="2 3" key="1">
    <citation type="submission" date="2020-04" db="EMBL/GenBank/DDBJ databases">
        <title>MicrobeNet Type strains.</title>
        <authorList>
            <person name="Nicholson A.C."/>
        </authorList>
    </citation>
    <scope>NUCLEOTIDE SEQUENCE [LARGE SCALE GENOMIC DNA]</scope>
    <source>
        <strain evidence="2 3">JCM 12354</strain>
    </source>
</reference>
<dbReference type="Proteomes" id="UP000565711">
    <property type="component" value="Unassembled WGS sequence"/>
</dbReference>
<keyword evidence="3" id="KW-1185">Reference proteome</keyword>
<name>A0A846Y234_9NOCA</name>
<dbReference type="SUPFAM" id="SSF159664">
    <property type="entry name" value="CobE/GbiG C-terminal domain-like"/>
    <property type="match status" value="1"/>
</dbReference>
<dbReference type="InterPro" id="IPR036518">
    <property type="entry name" value="CobE/GbiG_C_sf"/>
</dbReference>
<dbReference type="Pfam" id="PF01890">
    <property type="entry name" value="CbiG_C"/>
    <property type="match status" value="1"/>
</dbReference>